<accession>A0A1B1TBI5</accession>
<evidence type="ECO:0000313" key="1">
    <source>
        <dbReference type="EMBL" id="ANV79644.1"/>
    </source>
</evidence>
<protein>
    <submittedName>
        <fullName evidence="1">Uncharacterized protein</fullName>
    </submittedName>
</protein>
<name>A0A1B1TBI5_9ARCH</name>
<reference evidence="1" key="2">
    <citation type="journal article" date="2015" name="ISME J.">
        <title>A new class of marine Euryarchaeota group II from the Mediterranean deep chlorophyll maximum.</title>
        <authorList>
            <person name="Martin-Cuadrado A.B."/>
            <person name="Garcia-Heredia I."/>
            <person name="Molto A.G."/>
            <person name="Lopez-Ubeda R."/>
            <person name="Kimes N."/>
            <person name="Lopez-Garcia P."/>
            <person name="Moreira D."/>
            <person name="Rodriguez-Valera F."/>
        </authorList>
    </citation>
    <scope>NUCLEOTIDE SEQUENCE</scope>
</reference>
<proteinExistence type="predicted"/>
<reference evidence="1" key="1">
    <citation type="submission" date="2014-11" db="EMBL/GenBank/DDBJ databases">
        <authorList>
            <person name="Zhu J."/>
            <person name="Qi W."/>
            <person name="Song R."/>
        </authorList>
    </citation>
    <scope>NUCLEOTIDE SEQUENCE</scope>
</reference>
<organism evidence="1">
    <name type="scientific">uncultured Poseidoniia archaeon</name>
    <dbReference type="NCBI Taxonomy" id="1697135"/>
    <lineage>
        <taxon>Archaea</taxon>
        <taxon>Methanobacteriati</taxon>
        <taxon>Thermoplasmatota</taxon>
        <taxon>Candidatus Poseidoniia</taxon>
        <taxon>environmental samples</taxon>
    </lineage>
</organism>
<dbReference type="AlphaFoldDB" id="A0A1B1TBI5"/>
<sequence length="63" mass="7170">MARDLGQSSLMGYLAAASVGENHEDKYEKVIEELDNICSQLDNMSPKDAHDSLYRLRTLREQL</sequence>
<dbReference type="Gene3D" id="6.10.140.430">
    <property type="match status" value="1"/>
</dbReference>
<dbReference type="EMBL" id="KP211844">
    <property type="protein sequence ID" value="ANV79644.1"/>
    <property type="molecule type" value="Genomic_DNA"/>
</dbReference>